<dbReference type="SMART" id="SM00866">
    <property type="entry name" value="UTRA"/>
    <property type="match status" value="1"/>
</dbReference>
<gene>
    <name evidence="5" type="ORF">MTR65_14150</name>
</gene>
<dbReference type="Pfam" id="PF00392">
    <property type="entry name" value="GntR"/>
    <property type="match status" value="1"/>
</dbReference>
<dbReference type="SMART" id="SM00345">
    <property type="entry name" value="HTH_GNTR"/>
    <property type="match status" value="1"/>
</dbReference>
<evidence type="ECO:0000256" key="1">
    <source>
        <dbReference type="ARBA" id="ARBA00023015"/>
    </source>
</evidence>
<dbReference type="PANTHER" id="PTHR44846:SF1">
    <property type="entry name" value="MANNOSYL-D-GLYCERATE TRANSPORT_METABOLISM SYSTEM REPRESSOR MNGR-RELATED"/>
    <property type="match status" value="1"/>
</dbReference>
<dbReference type="InterPro" id="IPR011663">
    <property type="entry name" value="UTRA"/>
</dbReference>
<evidence type="ECO:0000256" key="3">
    <source>
        <dbReference type="ARBA" id="ARBA00023163"/>
    </source>
</evidence>
<dbReference type="PROSITE" id="PS50949">
    <property type="entry name" value="HTH_GNTR"/>
    <property type="match status" value="1"/>
</dbReference>
<evidence type="ECO:0000256" key="2">
    <source>
        <dbReference type="ARBA" id="ARBA00023125"/>
    </source>
</evidence>
<evidence type="ECO:0000259" key="4">
    <source>
        <dbReference type="PROSITE" id="PS50949"/>
    </source>
</evidence>
<reference evidence="5" key="1">
    <citation type="submission" date="2022-03" db="EMBL/GenBank/DDBJ databases">
        <title>Identification of a novel bacterium isolated from mangrove sediments.</title>
        <authorList>
            <person name="Pan X."/>
        </authorList>
    </citation>
    <scope>NUCLEOTIDE SEQUENCE</scope>
    <source>
        <strain evidence="5">B2637</strain>
    </source>
</reference>
<protein>
    <submittedName>
        <fullName evidence="5">GntR family transcriptional regulator</fullName>
    </submittedName>
</protein>
<dbReference type="SUPFAM" id="SSF64288">
    <property type="entry name" value="Chorismate lyase-like"/>
    <property type="match status" value="1"/>
</dbReference>
<organism evidence="5 6">
    <name type="scientific">Novosphingobium mangrovi</name>
    <name type="common">ex Hu et al. 2023</name>
    <dbReference type="NCBI Taxonomy" id="2930094"/>
    <lineage>
        <taxon>Bacteria</taxon>
        <taxon>Pseudomonadati</taxon>
        <taxon>Pseudomonadota</taxon>
        <taxon>Alphaproteobacteria</taxon>
        <taxon>Sphingomonadales</taxon>
        <taxon>Sphingomonadaceae</taxon>
        <taxon>Novosphingobium</taxon>
    </lineage>
</organism>
<sequence length="250" mass="28042">MSKRQAPRYEQLADELRRAIRSGQFDTDATFPTENALCEHYGVSRFTVREALRCLQGDRLISRRRGSGTVVEPRSVRESARFQAYSSLDASRQYAADARMTLARDGEALLPRSLAAFVEPQHTALHKSKWARLRGLRTQGGGDDRPVAAIEAYVRPDLAHLLTRVDLDSLALFRQLESHGDFTIGRVIQQIASVPASIAMAKALEIPRRTPCLRIVRVYHDSDGVPFEITNTHHPGEAFSYSMVIEPEQT</sequence>
<keyword evidence="3" id="KW-0804">Transcription</keyword>
<dbReference type="InterPro" id="IPR050679">
    <property type="entry name" value="Bact_HTH_transcr_reg"/>
</dbReference>
<dbReference type="CDD" id="cd07377">
    <property type="entry name" value="WHTH_GntR"/>
    <property type="match status" value="1"/>
</dbReference>
<dbReference type="EMBL" id="JALHAT010000027">
    <property type="protein sequence ID" value="MCJ1961832.1"/>
    <property type="molecule type" value="Genomic_DNA"/>
</dbReference>
<dbReference type="InterPro" id="IPR036388">
    <property type="entry name" value="WH-like_DNA-bd_sf"/>
</dbReference>
<dbReference type="SUPFAM" id="SSF46785">
    <property type="entry name" value="Winged helix' DNA-binding domain"/>
    <property type="match status" value="1"/>
</dbReference>
<accession>A0ABT0AF59</accession>
<dbReference type="PRINTS" id="PR00035">
    <property type="entry name" value="HTHGNTR"/>
</dbReference>
<dbReference type="Pfam" id="PF07702">
    <property type="entry name" value="UTRA"/>
    <property type="match status" value="1"/>
</dbReference>
<comment type="caution">
    <text evidence="5">The sequence shown here is derived from an EMBL/GenBank/DDBJ whole genome shotgun (WGS) entry which is preliminary data.</text>
</comment>
<dbReference type="Proteomes" id="UP001162802">
    <property type="component" value="Unassembled WGS sequence"/>
</dbReference>
<dbReference type="Gene3D" id="1.10.10.10">
    <property type="entry name" value="Winged helix-like DNA-binding domain superfamily/Winged helix DNA-binding domain"/>
    <property type="match status" value="1"/>
</dbReference>
<evidence type="ECO:0000313" key="6">
    <source>
        <dbReference type="Proteomes" id="UP001162802"/>
    </source>
</evidence>
<dbReference type="PANTHER" id="PTHR44846">
    <property type="entry name" value="MANNOSYL-D-GLYCERATE TRANSPORT/METABOLISM SYSTEM REPRESSOR MNGR-RELATED"/>
    <property type="match status" value="1"/>
</dbReference>
<name>A0ABT0AF59_9SPHN</name>
<keyword evidence="2" id="KW-0238">DNA-binding</keyword>
<dbReference type="RefSeq" id="WP_226638343.1">
    <property type="nucleotide sequence ID" value="NZ_JALHAT010000027.1"/>
</dbReference>
<feature type="domain" description="HTH gntR-type" evidence="4">
    <location>
        <begin position="6"/>
        <end position="74"/>
    </location>
</feature>
<proteinExistence type="predicted"/>
<dbReference type="InterPro" id="IPR000524">
    <property type="entry name" value="Tscrpt_reg_HTH_GntR"/>
</dbReference>
<evidence type="ECO:0000313" key="5">
    <source>
        <dbReference type="EMBL" id="MCJ1961832.1"/>
    </source>
</evidence>
<dbReference type="Gene3D" id="3.40.1410.10">
    <property type="entry name" value="Chorismate lyase-like"/>
    <property type="match status" value="1"/>
</dbReference>
<keyword evidence="1" id="KW-0805">Transcription regulation</keyword>
<dbReference type="InterPro" id="IPR036390">
    <property type="entry name" value="WH_DNA-bd_sf"/>
</dbReference>
<dbReference type="InterPro" id="IPR028978">
    <property type="entry name" value="Chorismate_lyase_/UTRA_dom_sf"/>
</dbReference>
<keyword evidence="6" id="KW-1185">Reference proteome</keyword>